<keyword evidence="1" id="KW-0472">Membrane</keyword>
<name>A0A412X6F6_BACUN</name>
<sequence length="214" mass="22668">MFYMTMEGSGVMPVYDLNNRTAAADGAGFGGGWMWVVMLFFLLAWGGGGFGGFGGGANGAVNTLTNEFLYTNLNSTLDRGFNQLANQNFGIQKDLCQGFGGVQAAIAQSTFAAQQCCCETNRNIDAVRYENAKNTCDITSAIHAEGEATRALMTANVMQELRDQLQAAQLQLGTLAQTSNIINAVRPFPQPAYITCSPYQSATGVYGCGGCGTV</sequence>
<proteinExistence type="predicted"/>
<reference evidence="2 3" key="1">
    <citation type="submission" date="2018-08" db="EMBL/GenBank/DDBJ databases">
        <title>A genome reference for cultivated species of the human gut microbiota.</title>
        <authorList>
            <person name="Zou Y."/>
            <person name="Xue W."/>
            <person name="Luo G."/>
        </authorList>
    </citation>
    <scope>NUCLEOTIDE SEQUENCE [LARGE SCALE GENOMIC DNA]</scope>
    <source>
        <strain evidence="2 3">AF14-42</strain>
    </source>
</reference>
<organism evidence="2 3">
    <name type="scientific">Bacteroides uniformis</name>
    <dbReference type="NCBI Taxonomy" id="820"/>
    <lineage>
        <taxon>Bacteria</taxon>
        <taxon>Pseudomonadati</taxon>
        <taxon>Bacteroidota</taxon>
        <taxon>Bacteroidia</taxon>
        <taxon>Bacteroidales</taxon>
        <taxon>Bacteroidaceae</taxon>
        <taxon>Bacteroides</taxon>
    </lineage>
</organism>
<dbReference type="EMBL" id="QRZC01000040">
    <property type="protein sequence ID" value="RGV36489.1"/>
    <property type="molecule type" value="Genomic_DNA"/>
</dbReference>
<evidence type="ECO:0000313" key="3">
    <source>
        <dbReference type="Proteomes" id="UP000285343"/>
    </source>
</evidence>
<gene>
    <name evidence="2" type="ORF">DWW14_20875</name>
</gene>
<dbReference type="AlphaFoldDB" id="A0A412X6F6"/>
<keyword evidence="1" id="KW-0812">Transmembrane</keyword>
<feature type="transmembrane region" description="Helical" evidence="1">
    <location>
        <begin position="33"/>
        <end position="53"/>
    </location>
</feature>
<accession>A0A412X6F6</accession>
<evidence type="ECO:0000256" key="1">
    <source>
        <dbReference type="SAM" id="Phobius"/>
    </source>
</evidence>
<keyword evidence="1" id="KW-1133">Transmembrane helix</keyword>
<dbReference type="RefSeq" id="WP_117947940.1">
    <property type="nucleotide sequence ID" value="NZ_QRZC01000040.1"/>
</dbReference>
<evidence type="ECO:0000313" key="2">
    <source>
        <dbReference type="EMBL" id="RGV36489.1"/>
    </source>
</evidence>
<comment type="caution">
    <text evidence="2">The sequence shown here is derived from an EMBL/GenBank/DDBJ whole genome shotgun (WGS) entry which is preliminary data.</text>
</comment>
<protein>
    <submittedName>
        <fullName evidence="2">Uncharacterized protein</fullName>
    </submittedName>
</protein>
<dbReference type="Proteomes" id="UP000285343">
    <property type="component" value="Unassembled WGS sequence"/>
</dbReference>